<keyword evidence="2" id="KW-1185">Reference proteome</keyword>
<dbReference type="PANTHER" id="PTHR38847">
    <property type="match status" value="1"/>
</dbReference>
<evidence type="ECO:0000313" key="2">
    <source>
        <dbReference type="Proteomes" id="UP000244722"/>
    </source>
</evidence>
<dbReference type="AlphaFoldDB" id="A0A2T6ZIU4"/>
<dbReference type="Pfam" id="PF14273">
    <property type="entry name" value="DUF4360"/>
    <property type="match status" value="1"/>
</dbReference>
<sequence length="154" mass="17055">PSPGEVTIQRIGYAGSGCKAGTVSISYSQELQTLDILLDEFEPTIGHDTTIPSHVMNCNLNFLVDYPPGYQYTLYKYDHTGYVLLEPGTTLKQTSTYWFPGPASKKATFQSSLNGPYDGIYTFSDTFESTLWVWSPCGISTTLNMDTHLARTSN</sequence>
<gene>
    <name evidence="1" type="ORF">B9Z19DRAFT_934644</name>
</gene>
<proteinExistence type="predicted"/>
<dbReference type="InterPro" id="IPR025649">
    <property type="entry name" value="DUF4360"/>
</dbReference>
<organism evidence="1 2">
    <name type="scientific">Tuber borchii</name>
    <name type="common">White truffle</name>
    <dbReference type="NCBI Taxonomy" id="42251"/>
    <lineage>
        <taxon>Eukaryota</taxon>
        <taxon>Fungi</taxon>
        <taxon>Dikarya</taxon>
        <taxon>Ascomycota</taxon>
        <taxon>Pezizomycotina</taxon>
        <taxon>Pezizomycetes</taxon>
        <taxon>Pezizales</taxon>
        <taxon>Tuberaceae</taxon>
        <taxon>Tuber</taxon>
    </lineage>
</organism>
<dbReference type="Proteomes" id="UP000244722">
    <property type="component" value="Unassembled WGS sequence"/>
</dbReference>
<dbReference type="PANTHER" id="PTHR38847:SF1">
    <property type="entry name" value="PSEUDOURIDINE SYNTHASE RSUA_RLUA-LIKE DOMAIN-CONTAINING PROTEIN"/>
    <property type="match status" value="1"/>
</dbReference>
<evidence type="ECO:0000313" key="1">
    <source>
        <dbReference type="EMBL" id="PUU75418.1"/>
    </source>
</evidence>
<feature type="non-terminal residue" evidence="1">
    <location>
        <position position="1"/>
    </location>
</feature>
<dbReference type="EMBL" id="NESQ01000233">
    <property type="protein sequence ID" value="PUU75418.1"/>
    <property type="molecule type" value="Genomic_DNA"/>
</dbReference>
<accession>A0A2T6ZIU4</accession>
<name>A0A2T6ZIU4_TUBBO</name>
<feature type="non-terminal residue" evidence="1">
    <location>
        <position position="154"/>
    </location>
</feature>
<protein>
    <submittedName>
        <fullName evidence="1">Uncharacterized protein</fullName>
    </submittedName>
</protein>
<comment type="caution">
    <text evidence="1">The sequence shown here is derived from an EMBL/GenBank/DDBJ whole genome shotgun (WGS) entry which is preliminary data.</text>
</comment>
<reference evidence="1 2" key="1">
    <citation type="submission" date="2017-04" db="EMBL/GenBank/DDBJ databases">
        <title>Draft genome sequence of Tuber borchii Vittad., a whitish edible truffle.</title>
        <authorList>
            <consortium name="DOE Joint Genome Institute"/>
            <person name="Murat C."/>
            <person name="Kuo A."/>
            <person name="Barry K.W."/>
            <person name="Clum A."/>
            <person name="Dockter R.B."/>
            <person name="Fauchery L."/>
            <person name="Iotti M."/>
            <person name="Kohler A."/>
            <person name="Labutti K."/>
            <person name="Lindquist E.A."/>
            <person name="Lipzen A."/>
            <person name="Ohm R.A."/>
            <person name="Wang M."/>
            <person name="Grigoriev I.V."/>
            <person name="Zambonelli A."/>
            <person name="Martin F.M."/>
        </authorList>
    </citation>
    <scope>NUCLEOTIDE SEQUENCE [LARGE SCALE GENOMIC DNA]</scope>
    <source>
        <strain evidence="1 2">Tbo3840</strain>
    </source>
</reference>
<dbReference type="OrthoDB" id="152248at2759"/>